<dbReference type="STRING" id="1044.EH31_14495"/>
<dbReference type="eggNOG" id="COG3540">
    <property type="taxonomic scope" value="Bacteria"/>
</dbReference>
<gene>
    <name evidence="2" type="ORF">EH31_14495</name>
</gene>
<evidence type="ECO:0000313" key="3">
    <source>
        <dbReference type="Proteomes" id="UP000027647"/>
    </source>
</evidence>
<dbReference type="Proteomes" id="UP000027647">
    <property type="component" value="Unassembled WGS sequence"/>
</dbReference>
<sequence length="525" mass="60172">MISLGPLLGIEGDYQYSLVLLLPLDLEEKPLKLCLSFGGGKHELDVQACDTLRANRLYRCTIPIEKAPQPYEVTYRLIRDGRSLANTAGQSEWTFVVPGTDTLPKIGFASCNGSSSHFPSEMNNADYIMWDRLWDNHETDGLDYSFHGLLLCGDQIYADPIWERISYFKDHDLLGWRSTKKMSSHTVDPRDKADLIEEIENFYEDLYIASWSKAPVSRVLASIPSAMMWDDHDIIDGWGSYPKALQNCELFAAIFEVAKRYFELLQVRTRDNAALISNTHYSQHISFRNYEILILDNRSFRRQDQIMSDEQYEDLRRINDSALFGSCPVALEGQRVVLFAIPVPIAHLNYRRRVEEWLKWLVKGDFRKSLDDDALDHWDHHIHADEQRQLIDLIFNFGDTHSPKYVHVLSGDVHSAGAGRIKRTSGSERYVNQAVSSAIVHKPAGKIFQWFVDIVSTRKSRVKGYEVGLAEFGNEGKAPKTIYDRNVGFLYKAAAKGLKYYLILERGKTAYEWKQPPQFAPDDAQ</sequence>
<name>A0A074M765_ERYLO</name>
<dbReference type="InterPro" id="IPR038607">
    <property type="entry name" value="PhoD-like_sf"/>
</dbReference>
<proteinExistence type="predicted"/>
<dbReference type="RefSeq" id="WP_034961140.1">
    <property type="nucleotide sequence ID" value="NZ_JMIW01000006.1"/>
</dbReference>
<dbReference type="InterPro" id="IPR043904">
    <property type="entry name" value="PhoD_2-like"/>
</dbReference>
<dbReference type="GO" id="GO:0016020">
    <property type="term" value="C:membrane"/>
    <property type="evidence" value="ECO:0007669"/>
    <property type="project" value="TreeGrafter"/>
</dbReference>
<dbReference type="EMBL" id="JMIW01000006">
    <property type="protein sequence ID" value="KEO89234.1"/>
    <property type="molecule type" value="Genomic_DNA"/>
</dbReference>
<dbReference type="CDD" id="cd07389">
    <property type="entry name" value="MPP_PhoD"/>
    <property type="match status" value="1"/>
</dbReference>
<feature type="domain" description="PhoD-like phosphatase" evidence="1">
    <location>
        <begin position="128"/>
        <end position="271"/>
    </location>
</feature>
<dbReference type="Pfam" id="PF19050">
    <property type="entry name" value="PhoD_2"/>
    <property type="match status" value="1"/>
</dbReference>
<comment type="caution">
    <text evidence="2">The sequence shown here is derived from an EMBL/GenBank/DDBJ whole genome shotgun (WGS) entry which is preliminary data.</text>
</comment>
<organism evidence="2 3">
    <name type="scientific">Erythrobacter longus</name>
    <dbReference type="NCBI Taxonomy" id="1044"/>
    <lineage>
        <taxon>Bacteria</taxon>
        <taxon>Pseudomonadati</taxon>
        <taxon>Pseudomonadota</taxon>
        <taxon>Alphaproteobacteria</taxon>
        <taxon>Sphingomonadales</taxon>
        <taxon>Erythrobacteraceae</taxon>
        <taxon>Erythrobacter/Porphyrobacter group</taxon>
        <taxon>Erythrobacter</taxon>
    </lineage>
</organism>
<accession>A0A074M765</accession>
<dbReference type="AlphaFoldDB" id="A0A074M765"/>
<evidence type="ECO:0000313" key="2">
    <source>
        <dbReference type="EMBL" id="KEO89234.1"/>
    </source>
</evidence>
<protein>
    <recommendedName>
        <fullName evidence="1">PhoD-like phosphatase domain-containing protein</fullName>
    </recommendedName>
</protein>
<keyword evidence="3" id="KW-1185">Reference proteome</keyword>
<dbReference type="Gene3D" id="3.60.21.70">
    <property type="entry name" value="PhoD-like phosphatase"/>
    <property type="match status" value="1"/>
</dbReference>
<evidence type="ECO:0000259" key="1">
    <source>
        <dbReference type="Pfam" id="PF19050"/>
    </source>
</evidence>
<reference evidence="2 3" key="1">
    <citation type="submission" date="2014-04" db="EMBL/GenBank/DDBJ databases">
        <title>A comprehensive comparison of genomes of Erythrobacter spp. strains.</title>
        <authorList>
            <person name="Zheng Q."/>
        </authorList>
    </citation>
    <scope>NUCLEOTIDE SEQUENCE [LARGE SCALE GENOMIC DNA]</scope>
    <source>
        <strain evidence="2 3">DSM 6997</strain>
    </source>
</reference>
<dbReference type="PANTHER" id="PTHR46689">
    <property type="entry name" value="MEMBRANE PROTEIN, PUTATIVE-RELATED"/>
    <property type="match status" value="1"/>
</dbReference>
<dbReference type="InterPro" id="IPR029052">
    <property type="entry name" value="Metallo-depent_PP-like"/>
</dbReference>
<dbReference type="InterPro" id="IPR018946">
    <property type="entry name" value="PhoD-like_MPP"/>
</dbReference>
<dbReference type="OrthoDB" id="327733at2"/>
<dbReference type="PANTHER" id="PTHR46689:SF1">
    <property type="entry name" value="PHOD-LIKE PHOSPHATASE DOMAIN-CONTAINING PROTEIN"/>
    <property type="match status" value="1"/>
</dbReference>
<dbReference type="SUPFAM" id="SSF56300">
    <property type="entry name" value="Metallo-dependent phosphatases"/>
    <property type="match status" value="1"/>
</dbReference>